<sequence>MSFINGCLVDLSVDDFVVFIVADRAAVEGDDTIYEAFYFGSILVVMTVVDERDDDKRIMGEATVINITVVIIKVEAAVDEALLNTDVVNKKINCEVETAKLDFV</sequence>
<name>A0AAV7T7D5_PLEWA</name>
<evidence type="ECO:0000313" key="2">
    <source>
        <dbReference type="Proteomes" id="UP001066276"/>
    </source>
</evidence>
<organism evidence="1 2">
    <name type="scientific">Pleurodeles waltl</name>
    <name type="common">Iberian ribbed newt</name>
    <dbReference type="NCBI Taxonomy" id="8319"/>
    <lineage>
        <taxon>Eukaryota</taxon>
        <taxon>Metazoa</taxon>
        <taxon>Chordata</taxon>
        <taxon>Craniata</taxon>
        <taxon>Vertebrata</taxon>
        <taxon>Euteleostomi</taxon>
        <taxon>Amphibia</taxon>
        <taxon>Batrachia</taxon>
        <taxon>Caudata</taxon>
        <taxon>Salamandroidea</taxon>
        <taxon>Salamandridae</taxon>
        <taxon>Pleurodelinae</taxon>
        <taxon>Pleurodeles</taxon>
    </lineage>
</organism>
<proteinExistence type="predicted"/>
<protein>
    <submittedName>
        <fullName evidence="1">Uncharacterized protein</fullName>
    </submittedName>
</protein>
<reference evidence="1" key="1">
    <citation type="journal article" date="2022" name="bioRxiv">
        <title>Sequencing and chromosome-scale assembly of the giantPleurodeles waltlgenome.</title>
        <authorList>
            <person name="Brown T."/>
            <person name="Elewa A."/>
            <person name="Iarovenko S."/>
            <person name="Subramanian E."/>
            <person name="Araus A.J."/>
            <person name="Petzold A."/>
            <person name="Susuki M."/>
            <person name="Suzuki K.-i.T."/>
            <person name="Hayashi T."/>
            <person name="Toyoda A."/>
            <person name="Oliveira C."/>
            <person name="Osipova E."/>
            <person name="Leigh N.D."/>
            <person name="Simon A."/>
            <person name="Yun M.H."/>
        </authorList>
    </citation>
    <scope>NUCLEOTIDE SEQUENCE</scope>
    <source>
        <strain evidence="1">20211129_DDA</strain>
        <tissue evidence="1">Liver</tissue>
    </source>
</reference>
<comment type="caution">
    <text evidence="1">The sequence shown here is derived from an EMBL/GenBank/DDBJ whole genome shotgun (WGS) entry which is preliminary data.</text>
</comment>
<evidence type="ECO:0000313" key="1">
    <source>
        <dbReference type="EMBL" id="KAJ1172306.1"/>
    </source>
</evidence>
<dbReference type="EMBL" id="JANPWB010000007">
    <property type="protein sequence ID" value="KAJ1172306.1"/>
    <property type="molecule type" value="Genomic_DNA"/>
</dbReference>
<accession>A0AAV7T7D5</accession>
<dbReference type="Proteomes" id="UP001066276">
    <property type="component" value="Chromosome 4_1"/>
</dbReference>
<dbReference type="AlphaFoldDB" id="A0AAV7T7D5"/>
<gene>
    <name evidence="1" type="ORF">NDU88_004153</name>
</gene>
<keyword evidence="2" id="KW-1185">Reference proteome</keyword>